<gene>
    <name evidence="2" type="ORF">UFOVP435_9</name>
</gene>
<sequence>MIELLLAALFSACWLLFLALVAIYLGRKIR</sequence>
<keyword evidence="1" id="KW-0472">Membrane</keyword>
<evidence type="ECO:0000256" key="1">
    <source>
        <dbReference type="SAM" id="Phobius"/>
    </source>
</evidence>
<evidence type="ECO:0000313" key="2">
    <source>
        <dbReference type="EMBL" id="CAB4142653.1"/>
    </source>
</evidence>
<name>A0A6J5MBF7_9CAUD</name>
<protein>
    <submittedName>
        <fullName evidence="2">Uncharacterized protein</fullName>
    </submittedName>
</protein>
<keyword evidence="1" id="KW-1133">Transmembrane helix</keyword>
<proteinExistence type="predicted"/>
<organism evidence="2">
    <name type="scientific">uncultured Caudovirales phage</name>
    <dbReference type="NCBI Taxonomy" id="2100421"/>
    <lineage>
        <taxon>Viruses</taxon>
        <taxon>Duplodnaviria</taxon>
        <taxon>Heunggongvirae</taxon>
        <taxon>Uroviricota</taxon>
        <taxon>Caudoviricetes</taxon>
        <taxon>Peduoviridae</taxon>
        <taxon>Maltschvirus</taxon>
        <taxon>Maltschvirus maltsch</taxon>
    </lineage>
</organism>
<feature type="transmembrane region" description="Helical" evidence="1">
    <location>
        <begin position="6"/>
        <end position="26"/>
    </location>
</feature>
<keyword evidence="1" id="KW-0812">Transmembrane</keyword>
<accession>A0A6J5MBF7</accession>
<dbReference type="EMBL" id="LR796416">
    <property type="protein sequence ID" value="CAB4142653.1"/>
    <property type="molecule type" value="Genomic_DNA"/>
</dbReference>
<reference evidence="2" key="1">
    <citation type="submission" date="2020-04" db="EMBL/GenBank/DDBJ databases">
        <authorList>
            <person name="Chiriac C."/>
            <person name="Salcher M."/>
            <person name="Ghai R."/>
            <person name="Kavagutti S V."/>
        </authorList>
    </citation>
    <scope>NUCLEOTIDE SEQUENCE</scope>
</reference>